<protein>
    <submittedName>
        <fullName evidence="1">Uncharacterized protein</fullName>
    </submittedName>
</protein>
<comment type="caution">
    <text evidence="1">The sequence shown here is derived from an EMBL/GenBank/DDBJ whole genome shotgun (WGS) entry which is preliminary data.</text>
</comment>
<gene>
    <name evidence="1" type="ORF">RRG08_049859</name>
</gene>
<dbReference type="Proteomes" id="UP001283361">
    <property type="component" value="Unassembled WGS sequence"/>
</dbReference>
<evidence type="ECO:0000313" key="1">
    <source>
        <dbReference type="EMBL" id="KAK3775680.1"/>
    </source>
</evidence>
<accession>A0AAE1DMU4</accession>
<evidence type="ECO:0000313" key="2">
    <source>
        <dbReference type="Proteomes" id="UP001283361"/>
    </source>
</evidence>
<dbReference type="EMBL" id="JAWDGP010003292">
    <property type="protein sequence ID" value="KAK3775680.1"/>
    <property type="molecule type" value="Genomic_DNA"/>
</dbReference>
<dbReference type="AlphaFoldDB" id="A0AAE1DMU4"/>
<name>A0AAE1DMU4_9GAST</name>
<proteinExistence type="predicted"/>
<reference evidence="1" key="1">
    <citation type="journal article" date="2023" name="G3 (Bethesda)">
        <title>A reference genome for the long-term kleptoplast-retaining sea slug Elysia crispata morphotype clarki.</title>
        <authorList>
            <person name="Eastman K.E."/>
            <person name="Pendleton A.L."/>
            <person name="Shaikh M.A."/>
            <person name="Suttiyut T."/>
            <person name="Ogas R."/>
            <person name="Tomko P."/>
            <person name="Gavelis G."/>
            <person name="Widhalm J.R."/>
            <person name="Wisecaver J.H."/>
        </authorList>
    </citation>
    <scope>NUCLEOTIDE SEQUENCE</scope>
    <source>
        <strain evidence="1">ECLA1</strain>
    </source>
</reference>
<organism evidence="1 2">
    <name type="scientific">Elysia crispata</name>
    <name type="common">lettuce slug</name>
    <dbReference type="NCBI Taxonomy" id="231223"/>
    <lineage>
        <taxon>Eukaryota</taxon>
        <taxon>Metazoa</taxon>
        <taxon>Spiralia</taxon>
        <taxon>Lophotrochozoa</taxon>
        <taxon>Mollusca</taxon>
        <taxon>Gastropoda</taxon>
        <taxon>Heterobranchia</taxon>
        <taxon>Euthyneura</taxon>
        <taxon>Panpulmonata</taxon>
        <taxon>Sacoglossa</taxon>
        <taxon>Placobranchoidea</taxon>
        <taxon>Plakobranchidae</taxon>
        <taxon>Elysia</taxon>
    </lineage>
</organism>
<sequence>MTKESKITPEVTDGVVSAEIPNRDSERHCHTILTSKRTPSGGLNQLAVCMKSDSCSDAFRSFLKETEHRADSYPKYRRRSHETTNRFKDQLTINERSCTIHDFDCHKKFCTSAKSIKYVLF</sequence>
<keyword evidence="2" id="KW-1185">Reference proteome</keyword>